<dbReference type="SUPFAM" id="SSF52540">
    <property type="entry name" value="P-loop containing nucleoside triphosphate hydrolases"/>
    <property type="match status" value="2"/>
</dbReference>
<comment type="caution">
    <text evidence="7">The sequence shown here is derived from an EMBL/GenBank/DDBJ whole genome shotgun (WGS) entry which is preliminary data.</text>
</comment>
<protein>
    <submittedName>
        <fullName evidence="7">ABC transporter ATP-binding protein</fullName>
    </submittedName>
</protein>
<dbReference type="GO" id="GO:0016887">
    <property type="term" value="F:ATP hydrolysis activity"/>
    <property type="evidence" value="ECO:0007669"/>
    <property type="project" value="InterPro"/>
</dbReference>
<feature type="domain" description="ABC transporter" evidence="6">
    <location>
        <begin position="11"/>
        <end position="257"/>
    </location>
</feature>
<evidence type="ECO:0000256" key="1">
    <source>
        <dbReference type="ARBA" id="ARBA00005417"/>
    </source>
</evidence>
<dbReference type="SMART" id="SM00382">
    <property type="entry name" value="AAA"/>
    <property type="match status" value="2"/>
</dbReference>
<dbReference type="AlphaFoldDB" id="A0A7J5B9A7"/>
<dbReference type="PANTHER" id="PTHR43776">
    <property type="entry name" value="TRANSPORT ATP-BINDING PROTEIN"/>
    <property type="match status" value="1"/>
</dbReference>
<evidence type="ECO:0000259" key="6">
    <source>
        <dbReference type="PROSITE" id="PS50893"/>
    </source>
</evidence>
<dbReference type="OrthoDB" id="4008250at2"/>
<dbReference type="Proteomes" id="UP000433493">
    <property type="component" value="Unassembled WGS sequence"/>
</dbReference>
<dbReference type="InterPro" id="IPR013563">
    <property type="entry name" value="Oligopep_ABC_C"/>
</dbReference>
<evidence type="ECO:0000256" key="5">
    <source>
        <dbReference type="SAM" id="MobiDB-lite"/>
    </source>
</evidence>
<keyword evidence="2" id="KW-0813">Transport</keyword>
<proteinExistence type="inferred from homology"/>
<dbReference type="InterPro" id="IPR003593">
    <property type="entry name" value="AAA+_ATPase"/>
</dbReference>
<dbReference type="RefSeq" id="WP_158052610.1">
    <property type="nucleotide sequence ID" value="NZ_WBKB01000006.1"/>
</dbReference>
<keyword evidence="8" id="KW-1185">Reference proteome</keyword>
<feature type="region of interest" description="Disordered" evidence="5">
    <location>
        <begin position="554"/>
        <end position="586"/>
    </location>
</feature>
<dbReference type="PANTHER" id="PTHR43776:SF7">
    <property type="entry name" value="D,D-DIPEPTIDE TRANSPORT ATP-BINDING PROTEIN DDPF-RELATED"/>
    <property type="match status" value="1"/>
</dbReference>
<dbReference type="InterPro" id="IPR003439">
    <property type="entry name" value="ABC_transporter-like_ATP-bd"/>
</dbReference>
<dbReference type="Pfam" id="PF08352">
    <property type="entry name" value="oligo_HPY"/>
    <property type="match status" value="1"/>
</dbReference>
<reference evidence="7 8" key="1">
    <citation type="submission" date="2019-09" db="EMBL/GenBank/DDBJ databases">
        <title>Phylogeny of genus Pseudoclavibacter and closely related genus.</title>
        <authorList>
            <person name="Li Y."/>
        </authorList>
    </citation>
    <scope>NUCLEOTIDE SEQUENCE [LARGE SCALE GENOMIC DNA]</scope>
    <source>
        <strain evidence="7 8">KCTC 13959</strain>
    </source>
</reference>
<dbReference type="GO" id="GO:0005524">
    <property type="term" value="F:ATP binding"/>
    <property type="evidence" value="ECO:0007669"/>
    <property type="project" value="UniProtKB-KW"/>
</dbReference>
<evidence type="ECO:0000313" key="7">
    <source>
        <dbReference type="EMBL" id="KAB1642155.1"/>
    </source>
</evidence>
<dbReference type="InterPro" id="IPR027417">
    <property type="entry name" value="P-loop_NTPase"/>
</dbReference>
<evidence type="ECO:0000256" key="2">
    <source>
        <dbReference type="ARBA" id="ARBA00022448"/>
    </source>
</evidence>
<evidence type="ECO:0000256" key="3">
    <source>
        <dbReference type="ARBA" id="ARBA00022741"/>
    </source>
</evidence>
<dbReference type="GO" id="GO:0015833">
    <property type="term" value="P:peptide transport"/>
    <property type="evidence" value="ECO:0007669"/>
    <property type="project" value="InterPro"/>
</dbReference>
<sequence length="586" mass="62900">MTLFQVTDLTVQFGSATRHLTAVPRAVDGVSFEVAAGKTLAIVGESGSGKTVSLLAATGLLADRVQVTGSATLRGEQLMELSESAHRSVLGGEIGFVFQDPASNLHPFKRIGTQIAEAVRAHQRISRTALRARVTELLQQVGLGRDPKVARAYPAELSGGQRQRVMIAIAIANNPALIIADEPTTALDASVQAEILALLKRLQEEHNTAIVIVSHDLAVVGSFADDVVVMRHGKVIECGTRDDIYGEPREAYTRELLAASAMHVARNAATMTEATVASVTRVAQTPAAEGTILRVRGLTKSYPKRSGHGRTTVFENIDLELARGEVLALVGESGSGKSTIGRIVAGLQYADSGEIVLDGETLPTAKTDAVPTLAVSTRHKVQLVFQDPYTSLNPRRTVAWSIASGYRVQGIDRDKTWRRVIEVAELAQLPLNLLQRYPSALSGGQRQRVAIARALMLAPDIIVADEAISALDVTTQREIVQLIQRLREREGTAFLFITHDLGVVRSLADNVIVLSADGVEDAGPVEQVFAQPTSAYTRQLLDAIPKLPVTTRIQPGDVETEQNGVAHPDSVSTESEQRFAKEAVSS</sequence>
<dbReference type="CDD" id="cd03257">
    <property type="entry name" value="ABC_NikE_OppD_transporters"/>
    <property type="match status" value="2"/>
</dbReference>
<dbReference type="Gene3D" id="3.40.50.300">
    <property type="entry name" value="P-loop containing nucleotide triphosphate hydrolases"/>
    <property type="match status" value="2"/>
</dbReference>
<comment type="similarity">
    <text evidence="1">Belongs to the ABC transporter superfamily.</text>
</comment>
<feature type="compositionally biased region" description="Basic and acidic residues" evidence="5">
    <location>
        <begin position="575"/>
        <end position="586"/>
    </location>
</feature>
<organism evidence="7 8">
    <name type="scientific">Gulosibacter chungangensis</name>
    <dbReference type="NCBI Taxonomy" id="979746"/>
    <lineage>
        <taxon>Bacteria</taxon>
        <taxon>Bacillati</taxon>
        <taxon>Actinomycetota</taxon>
        <taxon>Actinomycetes</taxon>
        <taxon>Micrococcales</taxon>
        <taxon>Microbacteriaceae</taxon>
        <taxon>Gulosibacter</taxon>
    </lineage>
</organism>
<name>A0A7J5B9A7_9MICO</name>
<dbReference type="GO" id="GO:0055085">
    <property type="term" value="P:transmembrane transport"/>
    <property type="evidence" value="ECO:0007669"/>
    <property type="project" value="UniProtKB-ARBA"/>
</dbReference>
<dbReference type="NCBIfam" id="NF008453">
    <property type="entry name" value="PRK11308.1"/>
    <property type="match status" value="2"/>
</dbReference>
<dbReference type="InterPro" id="IPR017871">
    <property type="entry name" value="ABC_transporter-like_CS"/>
</dbReference>
<keyword evidence="3" id="KW-0547">Nucleotide-binding</keyword>
<feature type="domain" description="ABC transporter" evidence="6">
    <location>
        <begin position="293"/>
        <end position="541"/>
    </location>
</feature>
<gene>
    <name evidence="7" type="ORF">F8O05_10035</name>
</gene>
<keyword evidence="4 7" id="KW-0067">ATP-binding</keyword>
<dbReference type="Pfam" id="PF00005">
    <property type="entry name" value="ABC_tran"/>
    <property type="match status" value="2"/>
</dbReference>
<dbReference type="EMBL" id="WBKB01000006">
    <property type="protein sequence ID" value="KAB1642155.1"/>
    <property type="molecule type" value="Genomic_DNA"/>
</dbReference>
<evidence type="ECO:0000313" key="8">
    <source>
        <dbReference type="Proteomes" id="UP000433493"/>
    </source>
</evidence>
<dbReference type="PROSITE" id="PS00211">
    <property type="entry name" value="ABC_TRANSPORTER_1"/>
    <property type="match status" value="2"/>
</dbReference>
<dbReference type="PROSITE" id="PS50893">
    <property type="entry name" value="ABC_TRANSPORTER_2"/>
    <property type="match status" value="2"/>
</dbReference>
<dbReference type="InterPro" id="IPR050319">
    <property type="entry name" value="ABC_transp_ATP-bind"/>
</dbReference>
<accession>A0A7J5B9A7</accession>
<dbReference type="NCBIfam" id="NF007739">
    <property type="entry name" value="PRK10419.1"/>
    <property type="match status" value="2"/>
</dbReference>
<evidence type="ECO:0000256" key="4">
    <source>
        <dbReference type="ARBA" id="ARBA00022840"/>
    </source>
</evidence>